<dbReference type="GO" id="GO:0071562">
    <property type="term" value="P:nucleus-vacuole junction assembly"/>
    <property type="evidence" value="ECO:0007669"/>
    <property type="project" value="InterPro"/>
</dbReference>
<keyword evidence="3" id="KW-0926">Vacuole</keyword>
<keyword evidence="10" id="KW-1185">Reference proteome</keyword>
<reference evidence="9" key="1">
    <citation type="journal article" date="2020" name="Fungal Divers.">
        <title>Resolving the Mortierellaceae phylogeny through synthesis of multi-gene phylogenetics and phylogenomics.</title>
        <authorList>
            <person name="Vandepol N."/>
            <person name="Liber J."/>
            <person name="Desiro A."/>
            <person name="Na H."/>
            <person name="Kennedy M."/>
            <person name="Barry K."/>
            <person name="Grigoriev I.V."/>
            <person name="Miller A.N."/>
            <person name="O'Donnell K."/>
            <person name="Stajich J.E."/>
            <person name="Bonito G."/>
        </authorList>
    </citation>
    <scope>NUCLEOTIDE SEQUENCE</scope>
    <source>
        <strain evidence="9">REB-010B</strain>
    </source>
</reference>
<dbReference type="EMBL" id="JAAAIP010000981">
    <property type="protein sequence ID" value="KAG0311019.1"/>
    <property type="molecule type" value="Genomic_DNA"/>
</dbReference>
<dbReference type="OrthoDB" id="7537227at2759"/>
<evidence type="ECO:0000313" key="10">
    <source>
        <dbReference type="Proteomes" id="UP000738325"/>
    </source>
</evidence>
<sequence>MPKYTDTNLTFVAKLWVHDNTEPKYEIQLTATDNNNKLAFKHYAANMVPIFNLNNQVGRMMFGKLDVTFAESINGVLELSGEEYHLEFVQCGRHHDSVLDPDRESRYILWEDIRQQFGNVQYVMNDGVMIPFMRDANYEDILPQRIEIQQGVTLEVVLQESKRDVDDDTSSMPDLELLSIADPDLKHKLGEVHLGGASDTQKGFKNATDANEVKAMYYLMRHMKEYGEKVTAANFLEGEPLRMMSTLASSRNIELQRMVARYYLSISTEVHGPVSENALKPLLSLLQSNDLEVQQSTTAAIYRLSVNGRCLCVYLLFVPVRPQMVRLGALAPLVRLVQTKDTNVQTYAAGALKNISICKELVKDVVNSGAVPLLISLLGSSASQVIQQQCAEALRNISYTDIGKEKLLKSNTKLVHILVKLSSSTNSLLRHTVTKIEFSLSTDKKFQNDLIKEGGIPPLLRLLESDTQSVVLSPICCLYNISVDPKNRALFAQPRIIKRLIDLQTRFEYEQKYEQINNGAVSILSNLATYKENHKMIVDAGIAERFYSSVSSVPKESQIQMTTLLCQLTSASNHLAFSLILYSSQFRIFAPGIPTSIQTVNTKSMVVRLKLIDAFIELTKSSDEELQMQALNAMAGMASILPKYSSFQKAWHGPDHNLQKLLCRMLESSDVIILSQGLIAIAALLEGGDSQMLNLVYLSDTLRPGMLRMMRLAGENAPVLEGSGSEFVLLLAKGAMELLALRLRENGLAM</sequence>
<keyword evidence="5" id="KW-0472">Membrane</keyword>
<dbReference type="Pfam" id="PF05804">
    <property type="entry name" value="KAP"/>
    <property type="match status" value="1"/>
</dbReference>
<name>A0A9P6R1Z7_9FUNG</name>
<evidence type="ECO:0000256" key="4">
    <source>
        <dbReference type="ARBA" id="ARBA00022737"/>
    </source>
</evidence>
<dbReference type="PANTHER" id="PTHR47249">
    <property type="entry name" value="VACUOLAR PROTEIN 8"/>
    <property type="match status" value="1"/>
</dbReference>
<dbReference type="SMART" id="SM00185">
    <property type="entry name" value="ARM"/>
    <property type="match status" value="7"/>
</dbReference>
<dbReference type="InterPro" id="IPR016024">
    <property type="entry name" value="ARM-type_fold"/>
</dbReference>
<feature type="repeat" description="ARM" evidence="8">
    <location>
        <begin position="369"/>
        <end position="412"/>
    </location>
</feature>
<dbReference type="InterPro" id="IPR045156">
    <property type="entry name" value="Vac8"/>
</dbReference>
<keyword evidence="4" id="KW-0677">Repeat</keyword>
<evidence type="ECO:0000256" key="8">
    <source>
        <dbReference type="PROSITE-ProRule" id="PRU00259"/>
    </source>
</evidence>
<evidence type="ECO:0000256" key="7">
    <source>
        <dbReference type="ARBA" id="ARBA00026209"/>
    </source>
</evidence>
<dbReference type="Gene3D" id="1.25.10.10">
    <property type="entry name" value="Leucine-rich Repeat Variant"/>
    <property type="match status" value="2"/>
</dbReference>
<dbReference type="Proteomes" id="UP000738325">
    <property type="component" value="Unassembled WGS sequence"/>
</dbReference>
<gene>
    <name evidence="9" type="primary">VAC8_5</name>
    <name evidence="9" type="ORF">BGZ99_010440</name>
</gene>
<comment type="subcellular location">
    <subcellularLocation>
        <location evidence="1">Vacuole membrane</location>
        <topology evidence="1">Lipid-anchor</topology>
    </subcellularLocation>
</comment>
<protein>
    <recommendedName>
        <fullName evidence="7">Vacuolar protein 8</fullName>
    </recommendedName>
</protein>
<comment type="caution">
    <text evidence="9">The sequence shown here is derived from an EMBL/GenBank/DDBJ whole genome shotgun (WGS) entry which is preliminary data.</text>
</comment>
<dbReference type="InterPro" id="IPR000225">
    <property type="entry name" value="Armadillo"/>
</dbReference>
<dbReference type="SUPFAM" id="SSF48371">
    <property type="entry name" value="ARM repeat"/>
    <property type="match status" value="1"/>
</dbReference>
<dbReference type="PROSITE" id="PS50176">
    <property type="entry name" value="ARM_REPEAT"/>
    <property type="match status" value="3"/>
</dbReference>
<dbReference type="Pfam" id="PF00514">
    <property type="entry name" value="Arm"/>
    <property type="match status" value="2"/>
</dbReference>
<evidence type="ECO:0000256" key="1">
    <source>
        <dbReference type="ARBA" id="ARBA00004592"/>
    </source>
</evidence>
<organism evidence="9 10">
    <name type="scientific">Dissophora globulifera</name>
    <dbReference type="NCBI Taxonomy" id="979702"/>
    <lineage>
        <taxon>Eukaryota</taxon>
        <taxon>Fungi</taxon>
        <taxon>Fungi incertae sedis</taxon>
        <taxon>Mucoromycota</taxon>
        <taxon>Mortierellomycotina</taxon>
        <taxon>Mortierellomycetes</taxon>
        <taxon>Mortierellales</taxon>
        <taxon>Mortierellaceae</taxon>
        <taxon>Dissophora</taxon>
    </lineage>
</organism>
<evidence type="ECO:0000313" key="9">
    <source>
        <dbReference type="EMBL" id="KAG0311019.1"/>
    </source>
</evidence>
<dbReference type="AlphaFoldDB" id="A0A9P6R1Z7"/>
<dbReference type="PANTHER" id="PTHR47249:SF1">
    <property type="entry name" value="VACUOLAR PROTEIN 8"/>
    <property type="match status" value="1"/>
</dbReference>
<feature type="repeat" description="ARM" evidence="8">
    <location>
        <begin position="454"/>
        <end position="488"/>
    </location>
</feature>
<dbReference type="GO" id="GO:0043495">
    <property type="term" value="F:protein-membrane adaptor activity"/>
    <property type="evidence" value="ECO:0007669"/>
    <property type="project" value="InterPro"/>
</dbReference>
<proteinExistence type="inferred from homology"/>
<evidence type="ECO:0000256" key="5">
    <source>
        <dbReference type="ARBA" id="ARBA00023136"/>
    </source>
</evidence>
<evidence type="ECO:0000256" key="2">
    <source>
        <dbReference type="ARBA" id="ARBA00005462"/>
    </source>
</evidence>
<comment type="similarity">
    <text evidence="2">Belongs to the beta-catenin family.</text>
</comment>
<dbReference type="GO" id="GO:0005774">
    <property type="term" value="C:vacuolar membrane"/>
    <property type="evidence" value="ECO:0007669"/>
    <property type="project" value="UniProtKB-SubCell"/>
</dbReference>
<dbReference type="InterPro" id="IPR011989">
    <property type="entry name" value="ARM-like"/>
</dbReference>
<keyword evidence="6" id="KW-0449">Lipoprotein</keyword>
<evidence type="ECO:0000256" key="3">
    <source>
        <dbReference type="ARBA" id="ARBA00022554"/>
    </source>
</evidence>
<evidence type="ECO:0000256" key="6">
    <source>
        <dbReference type="ARBA" id="ARBA00023288"/>
    </source>
</evidence>
<feature type="repeat" description="ARM" evidence="8">
    <location>
        <begin position="328"/>
        <end position="370"/>
    </location>
</feature>
<accession>A0A9P6R1Z7</accession>